<dbReference type="GO" id="GO:0016740">
    <property type="term" value="F:transferase activity"/>
    <property type="evidence" value="ECO:0007669"/>
    <property type="project" value="UniProtKB-KW"/>
</dbReference>
<dbReference type="GO" id="GO:0005524">
    <property type="term" value="F:ATP binding"/>
    <property type="evidence" value="ECO:0007669"/>
    <property type="project" value="UniProtKB-KW"/>
</dbReference>
<keyword evidence="2" id="KW-0808">Transferase</keyword>
<comment type="subunit">
    <text evidence="1">Heterotrimer of A, B and C subunits.</text>
</comment>
<dbReference type="GO" id="GO:0006412">
    <property type="term" value="P:translation"/>
    <property type="evidence" value="ECO:0007669"/>
    <property type="project" value="UniProtKB-UniRule"/>
</dbReference>
<proteinExistence type="inferred from homology"/>
<dbReference type="EC" id="6.3.5.-" evidence="1"/>
<dbReference type="NCBIfam" id="TIGR00135">
    <property type="entry name" value="gatC"/>
    <property type="match status" value="1"/>
</dbReference>
<dbReference type="AlphaFoldDB" id="A0A0G0AZE4"/>
<comment type="catalytic activity">
    <reaction evidence="1">
        <text>L-glutamyl-tRNA(Gln) + L-glutamine + ATP + H2O = L-glutaminyl-tRNA(Gln) + L-glutamate + ADP + phosphate + H(+)</text>
        <dbReference type="Rhea" id="RHEA:17521"/>
        <dbReference type="Rhea" id="RHEA-COMP:9681"/>
        <dbReference type="Rhea" id="RHEA-COMP:9684"/>
        <dbReference type="ChEBI" id="CHEBI:15377"/>
        <dbReference type="ChEBI" id="CHEBI:15378"/>
        <dbReference type="ChEBI" id="CHEBI:29985"/>
        <dbReference type="ChEBI" id="CHEBI:30616"/>
        <dbReference type="ChEBI" id="CHEBI:43474"/>
        <dbReference type="ChEBI" id="CHEBI:58359"/>
        <dbReference type="ChEBI" id="CHEBI:78520"/>
        <dbReference type="ChEBI" id="CHEBI:78521"/>
        <dbReference type="ChEBI" id="CHEBI:456216"/>
    </reaction>
</comment>
<comment type="similarity">
    <text evidence="1">Belongs to the GatC family.</text>
</comment>
<accession>A0A0G0AZE4</accession>
<dbReference type="GO" id="GO:0006450">
    <property type="term" value="P:regulation of translational fidelity"/>
    <property type="evidence" value="ECO:0007669"/>
    <property type="project" value="InterPro"/>
</dbReference>
<gene>
    <name evidence="1" type="primary">gatC</name>
    <name evidence="2" type="ORF">UR21_C0004G0056</name>
</gene>
<dbReference type="GO" id="GO:0050567">
    <property type="term" value="F:glutaminyl-tRNA synthase (glutamine-hydrolyzing) activity"/>
    <property type="evidence" value="ECO:0007669"/>
    <property type="project" value="UniProtKB-UniRule"/>
</dbReference>
<dbReference type="Pfam" id="PF02686">
    <property type="entry name" value="GatC"/>
    <property type="match status" value="1"/>
</dbReference>
<keyword evidence="1" id="KW-0436">Ligase</keyword>
<name>A0A0G0AZE4_9BACT</name>
<keyword evidence="1" id="KW-0547">Nucleotide-binding</keyword>
<sequence length="106" mass="11982">MIHLMTRLTKKEVLHVAELSNLKLSEGEVKKFLPQLSKIIEYVSQLSKVNTKEIKPTSQTTGLTNVYRENSNELGETLTQEEVLSNTDGYNGFFKVPAILEGRTNK</sequence>
<dbReference type="PANTHER" id="PTHR15004">
    <property type="entry name" value="GLUTAMYL-TRNA(GLN) AMIDOTRANSFERASE SUBUNIT C, MITOCHONDRIAL"/>
    <property type="match status" value="1"/>
</dbReference>
<reference evidence="2 3" key="1">
    <citation type="journal article" date="2015" name="Nature">
        <title>rRNA introns, odd ribosomes, and small enigmatic genomes across a large radiation of phyla.</title>
        <authorList>
            <person name="Brown C.T."/>
            <person name="Hug L.A."/>
            <person name="Thomas B.C."/>
            <person name="Sharon I."/>
            <person name="Castelle C.J."/>
            <person name="Singh A."/>
            <person name="Wilkins M.J."/>
            <person name="Williams K.H."/>
            <person name="Banfield J.F."/>
        </authorList>
    </citation>
    <scope>NUCLEOTIDE SEQUENCE [LARGE SCALE GENOMIC DNA]</scope>
</reference>
<dbReference type="GO" id="GO:0050566">
    <property type="term" value="F:asparaginyl-tRNA synthase (glutamine-hydrolyzing) activity"/>
    <property type="evidence" value="ECO:0007669"/>
    <property type="project" value="RHEA"/>
</dbReference>
<dbReference type="GO" id="GO:0070681">
    <property type="term" value="P:glutaminyl-tRNAGln biosynthesis via transamidation"/>
    <property type="evidence" value="ECO:0007669"/>
    <property type="project" value="TreeGrafter"/>
</dbReference>
<organism evidence="2 3">
    <name type="scientific">Candidatus Woesebacteria bacterium GW2011_GWC2_31_9</name>
    <dbReference type="NCBI Taxonomy" id="1618586"/>
    <lineage>
        <taxon>Bacteria</taxon>
        <taxon>Candidatus Woeseibacteriota</taxon>
    </lineage>
</organism>
<keyword evidence="1" id="KW-0648">Protein biosynthesis</keyword>
<keyword evidence="1" id="KW-0067">ATP-binding</keyword>
<protein>
    <recommendedName>
        <fullName evidence="1">Aspartyl/glutamyl-tRNA(Asn/Gln) amidotransferase subunit C</fullName>
        <shortName evidence="1">Asp/Glu-ADT subunit C</shortName>
        <ecNumber evidence="1">6.3.5.-</ecNumber>
    </recommendedName>
</protein>
<comment type="catalytic activity">
    <reaction evidence="1">
        <text>L-aspartyl-tRNA(Asn) + L-glutamine + ATP + H2O = L-asparaginyl-tRNA(Asn) + L-glutamate + ADP + phosphate + 2 H(+)</text>
        <dbReference type="Rhea" id="RHEA:14513"/>
        <dbReference type="Rhea" id="RHEA-COMP:9674"/>
        <dbReference type="Rhea" id="RHEA-COMP:9677"/>
        <dbReference type="ChEBI" id="CHEBI:15377"/>
        <dbReference type="ChEBI" id="CHEBI:15378"/>
        <dbReference type="ChEBI" id="CHEBI:29985"/>
        <dbReference type="ChEBI" id="CHEBI:30616"/>
        <dbReference type="ChEBI" id="CHEBI:43474"/>
        <dbReference type="ChEBI" id="CHEBI:58359"/>
        <dbReference type="ChEBI" id="CHEBI:78515"/>
        <dbReference type="ChEBI" id="CHEBI:78516"/>
        <dbReference type="ChEBI" id="CHEBI:456216"/>
    </reaction>
</comment>
<dbReference type="EMBL" id="LBOI01000004">
    <property type="protein sequence ID" value="KKP31920.1"/>
    <property type="molecule type" value="Genomic_DNA"/>
</dbReference>
<dbReference type="SUPFAM" id="SSF141000">
    <property type="entry name" value="Glu-tRNAGln amidotransferase C subunit"/>
    <property type="match status" value="1"/>
</dbReference>
<dbReference type="HAMAP" id="MF_00122">
    <property type="entry name" value="GatC"/>
    <property type="match status" value="1"/>
</dbReference>
<evidence type="ECO:0000313" key="3">
    <source>
        <dbReference type="Proteomes" id="UP000034803"/>
    </source>
</evidence>
<dbReference type="Gene3D" id="1.10.20.60">
    <property type="entry name" value="Glu-tRNAGln amidotransferase C subunit, N-terminal domain"/>
    <property type="match status" value="1"/>
</dbReference>
<dbReference type="PANTHER" id="PTHR15004:SF0">
    <property type="entry name" value="GLUTAMYL-TRNA(GLN) AMIDOTRANSFERASE SUBUNIT C, MITOCHONDRIAL"/>
    <property type="match status" value="1"/>
</dbReference>
<dbReference type="Proteomes" id="UP000034803">
    <property type="component" value="Unassembled WGS sequence"/>
</dbReference>
<dbReference type="InterPro" id="IPR036113">
    <property type="entry name" value="Asp/Glu-ADT_sf_sub_c"/>
</dbReference>
<comment type="function">
    <text evidence="1">Allows the formation of correctly charged Asn-tRNA(Asn) or Gln-tRNA(Gln) through the transamidation of misacylated Asp-tRNA(Asn) or Glu-tRNA(Gln) in organisms which lack either or both of asparaginyl-tRNA or glutaminyl-tRNA synthetases. The reaction takes place in the presence of glutamine and ATP through an activated phospho-Asp-tRNA(Asn) or phospho-Glu-tRNA(Gln).</text>
</comment>
<comment type="caution">
    <text evidence="2">The sequence shown here is derived from an EMBL/GenBank/DDBJ whole genome shotgun (WGS) entry which is preliminary data.</text>
</comment>
<dbReference type="InterPro" id="IPR003837">
    <property type="entry name" value="GatC"/>
</dbReference>
<evidence type="ECO:0000256" key="1">
    <source>
        <dbReference type="HAMAP-Rule" id="MF_00122"/>
    </source>
</evidence>
<evidence type="ECO:0000313" key="2">
    <source>
        <dbReference type="EMBL" id="KKP31920.1"/>
    </source>
</evidence>